<name>A0A4R1KGL5_9GAMM</name>
<organism evidence="2 3">
    <name type="scientific">Celerinatantimonas diazotrophica</name>
    <dbReference type="NCBI Taxonomy" id="412034"/>
    <lineage>
        <taxon>Bacteria</taxon>
        <taxon>Pseudomonadati</taxon>
        <taxon>Pseudomonadota</taxon>
        <taxon>Gammaproteobacteria</taxon>
        <taxon>Celerinatantimonadaceae</taxon>
        <taxon>Celerinatantimonas</taxon>
    </lineage>
</organism>
<evidence type="ECO:0000313" key="3">
    <source>
        <dbReference type="Proteomes" id="UP000295565"/>
    </source>
</evidence>
<reference evidence="2 3" key="1">
    <citation type="submission" date="2019-03" db="EMBL/GenBank/DDBJ databases">
        <title>Genomic Encyclopedia of Type Strains, Phase IV (KMG-IV): sequencing the most valuable type-strain genomes for metagenomic binning, comparative biology and taxonomic classification.</title>
        <authorList>
            <person name="Goeker M."/>
        </authorList>
    </citation>
    <scope>NUCLEOTIDE SEQUENCE [LARGE SCALE GENOMIC DNA]</scope>
    <source>
        <strain evidence="2 3">DSM 18577</strain>
    </source>
</reference>
<gene>
    <name evidence="2" type="ORF">EV690_0082</name>
</gene>
<feature type="transmembrane region" description="Helical" evidence="1">
    <location>
        <begin position="45"/>
        <end position="70"/>
    </location>
</feature>
<sequence length="74" mass="8227">MSNPLKSATATGLIVIVIIATAFYFKHPFAVTEMIQELEQTIANYVNHILAIIVSHIQFSIVSHINFAFLHEAS</sequence>
<accession>A0A4R1KGL5</accession>
<feature type="transmembrane region" description="Helical" evidence="1">
    <location>
        <begin position="7"/>
        <end position="25"/>
    </location>
</feature>
<keyword evidence="1" id="KW-0472">Membrane</keyword>
<evidence type="ECO:0000256" key="1">
    <source>
        <dbReference type="SAM" id="Phobius"/>
    </source>
</evidence>
<evidence type="ECO:0000313" key="2">
    <source>
        <dbReference type="EMBL" id="TCK63968.1"/>
    </source>
</evidence>
<keyword evidence="1" id="KW-1133">Transmembrane helix</keyword>
<dbReference type="EMBL" id="SMGD01000001">
    <property type="protein sequence ID" value="TCK63968.1"/>
    <property type="molecule type" value="Genomic_DNA"/>
</dbReference>
<protein>
    <submittedName>
        <fullName evidence="2">Uncharacterized protein</fullName>
    </submittedName>
</protein>
<proteinExistence type="predicted"/>
<dbReference type="RefSeq" id="WP_131910965.1">
    <property type="nucleotide sequence ID" value="NZ_OU594967.1"/>
</dbReference>
<dbReference type="AlphaFoldDB" id="A0A4R1KGL5"/>
<keyword evidence="1" id="KW-0812">Transmembrane</keyword>
<dbReference type="Proteomes" id="UP000295565">
    <property type="component" value="Unassembled WGS sequence"/>
</dbReference>
<keyword evidence="3" id="KW-1185">Reference proteome</keyword>
<comment type="caution">
    <text evidence="2">The sequence shown here is derived from an EMBL/GenBank/DDBJ whole genome shotgun (WGS) entry which is preliminary data.</text>
</comment>